<feature type="transmembrane region" description="Helical" evidence="1">
    <location>
        <begin position="74"/>
        <end position="95"/>
    </location>
</feature>
<accession>A0ABV3FLN1</accession>
<dbReference type="InterPro" id="IPR012551">
    <property type="entry name" value="DUF1707_SHOCT-like"/>
</dbReference>
<evidence type="ECO:0000256" key="1">
    <source>
        <dbReference type="SAM" id="Phobius"/>
    </source>
</evidence>
<organism evidence="3 4">
    <name type="scientific">Nocardia aurea</name>
    <dbReference type="NCBI Taxonomy" id="2144174"/>
    <lineage>
        <taxon>Bacteria</taxon>
        <taxon>Bacillati</taxon>
        <taxon>Actinomycetota</taxon>
        <taxon>Actinomycetes</taxon>
        <taxon>Mycobacteriales</taxon>
        <taxon>Nocardiaceae</taxon>
        <taxon>Nocardia</taxon>
    </lineage>
</organism>
<evidence type="ECO:0000313" key="4">
    <source>
        <dbReference type="Proteomes" id="UP001551695"/>
    </source>
</evidence>
<keyword evidence="4" id="KW-1185">Reference proteome</keyword>
<proteinExistence type="predicted"/>
<keyword evidence="1" id="KW-0472">Membrane</keyword>
<dbReference type="RefSeq" id="WP_357779467.1">
    <property type="nucleotide sequence ID" value="NZ_JBFAKC010000001.1"/>
</dbReference>
<protein>
    <submittedName>
        <fullName evidence="3">DUF1707 domain-containing protein</fullName>
    </submittedName>
</protein>
<dbReference type="Pfam" id="PF08044">
    <property type="entry name" value="DUF1707"/>
    <property type="match status" value="1"/>
</dbReference>
<comment type="caution">
    <text evidence="3">The sequence shown here is derived from an EMBL/GenBank/DDBJ whole genome shotgun (WGS) entry which is preliminary data.</text>
</comment>
<evidence type="ECO:0000313" key="3">
    <source>
        <dbReference type="EMBL" id="MEV0706322.1"/>
    </source>
</evidence>
<name>A0ABV3FLN1_9NOCA</name>
<keyword evidence="1" id="KW-0812">Transmembrane</keyword>
<dbReference type="Proteomes" id="UP001551695">
    <property type="component" value="Unassembled WGS sequence"/>
</dbReference>
<evidence type="ECO:0000259" key="2">
    <source>
        <dbReference type="Pfam" id="PF08044"/>
    </source>
</evidence>
<feature type="domain" description="DUF1707" evidence="2">
    <location>
        <begin position="6"/>
        <end position="58"/>
    </location>
</feature>
<dbReference type="PANTHER" id="PTHR40763">
    <property type="entry name" value="MEMBRANE PROTEIN-RELATED"/>
    <property type="match status" value="1"/>
</dbReference>
<dbReference type="EMBL" id="JBFAKC010000001">
    <property type="protein sequence ID" value="MEV0706322.1"/>
    <property type="molecule type" value="Genomic_DNA"/>
</dbReference>
<feature type="transmembrane region" description="Helical" evidence="1">
    <location>
        <begin position="101"/>
        <end position="122"/>
    </location>
</feature>
<reference evidence="3 4" key="1">
    <citation type="submission" date="2024-06" db="EMBL/GenBank/DDBJ databases">
        <title>The Natural Products Discovery Center: Release of the First 8490 Sequenced Strains for Exploring Actinobacteria Biosynthetic Diversity.</title>
        <authorList>
            <person name="Kalkreuter E."/>
            <person name="Kautsar S.A."/>
            <person name="Yang D."/>
            <person name="Bader C.D."/>
            <person name="Teijaro C.N."/>
            <person name="Fluegel L."/>
            <person name="Davis C.M."/>
            <person name="Simpson J.R."/>
            <person name="Lauterbach L."/>
            <person name="Steele A.D."/>
            <person name="Gui C."/>
            <person name="Meng S."/>
            <person name="Li G."/>
            <person name="Viehrig K."/>
            <person name="Ye F."/>
            <person name="Su P."/>
            <person name="Kiefer A.F."/>
            <person name="Nichols A."/>
            <person name="Cepeda A.J."/>
            <person name="Yan W."/>
            <person name="Fan B."/>
            <person name="Jiang Y."/>
            <person name="Adhikari A."/>
            <person name="Zheng C.-J."/>
            <person name="Schuster L."/>
            <person name="Cowan T.M."/>
            <person name="Smanski M.J."/>
            <person name="Chevrette M.G."/>
            <person name="De Carvalho L.P.S."/>
            <person name="Shen B."/>
        </authorList>
    </citation>
    <scope>NUCLEOTIDE SEQUENCE [LARGE SCALE GENOMIC DNA]</scope>
    <source>
        <strain evidence="3 4">NPDC050403</strain>
    </source>
</reference>
<keyword evidence="1" id="KW-1133">Transmembrane helix</keyword>
<gene>
    <name evidence="3" type="ORF">AB0I48_02030</name>
</gene>
<sequence length="131" mass="14778">MGSEHVRASDADREKIVDRLKSAMNEGRLTLHEYDDRVQQVYNAKTYGELTPVLADLPAQRPTKPVRGESIPQWIIIMWIPWAAVNALCLVIYAATGAGYFWPFWVAVPWGFALLIPTAIGITTRPRGERK</sequence>
<dbReference type="PANTHER" id="PTHR40763:SF4">
    <property type="entry name" value="DUF1707 DOMAIN-CONTAINING PROTEIN"/>
    <property type="match status" value="1"/>
</dbReference>